<protein>
    <recommendedName>
        <fullName evidence="3">Kelch motif family protein</fullName>
    </recommendedName>
</protein>
<evidence type="ECO:0008006" key="3">
    <source>
        <dbReference type="Google" id="ProtNLM"/>
    </source>
</evidence>
<accession>X6MWW4</accession>
<gene>
    <name evidence="1" type="ORF">RFI_19348</name>
</gene>
<dbReference type="Proteomes" id="UP000023152">
    <property type="component" value="Unassembled WGS sequence"/>
</dbReference>
<keyword evidence="2" id="KW-1185">Reference proteome</keyword>
<dbReference type="Pfam" id="PF01344">
    <property type="entry name" value="Kelch_1"/>
    <property type="match status" value="1"/>
</dbReference>
<evidence type="ECO:0000313" key="2">
    <source>
        <dbReference type="Proteomes" id="UP000023152"/>
    </source>
</evidence>
<name>X6MWW4_RETFI</name>
<proteinExistence type="predicted"/>
<evidence type="ECO:0000313" key="1">
    <source>
        <dbReference type="EMBL" id="ETO17957.1"/>
    </source>
</evidence>
<dbReference type="AlphaFoldDB" id="X6MWW4"/>
<sequence length="354" mass="41163">MFLGSDRRYWGKEREMEDQFQLLPFATLPPLPSAFALPQCVSFGEEIVICGGYHNNRCYSYHIKKQQYKPVCMYPKEVKLKGHTVVSYPCKEDANTLVILSFGGDDLSCPYHTLWMHYKSVWENESEKKEGEGKTSRIRNKWYPLPNLAVLGKEQHHNLRGARGVISGSANHLLFITRPPNKIDVFDLNTFTYMEVVRNNTVRIDKQLQYHCFLLLTKTNSFVCICEDRTLLIEFHEANASFSYQQLPGCYSLRNWWNSGFIKYNHLIFLFGGQDYHRSTYQQSIFVYNVKTQTWSDCNLRMPVPIGDCFVIAVHPFSSLHVFGGRGQDSERQHTHLLLHLLVCTIQNKTKIQK</sequence>
<dbReference type="SUPFAM" id="SSF50965">
    <property type="entry name" value="Galactose oxidase, central domain"/>
    <property type="match status" value="1"/>
</dbReference>
<dbReference type="EMBL" id="ASPP01015703">
    <property type="protein sequence ID" value="ETO17957.1"/>
    <property type="molecule type" value="Genomic_DNA"/>
</dbReference>
<dbReference type="InterPro" id="IPR011043">
    <property type="entry name" value="Gal_Oxase/kelch_b-propeller"/>
</dbReference>
<dbReference type="InterPro" id="IPR006652">
    <property type="entry name" value="Kelch_1"/>
</dbReference>
<organism evidence="1 2">
    <name type="scientific">Reticulomyxa filosa</name>
    <dbReference type="NCBI Taxonomy" id="46433"/>
    <lineage>
        <taxon>Eukaryota</taxon>
        <taxon>Sar</taxon>
        <taxon>Rhizaria</taxon>
        <taxon>Retaria</taxon>
        <taxon>Foraminifera</taxon>
        <taxon>Monothalamids</taxon>
        <taxon>Reticulomyxidae</taxon>
        <taxon>Reticulomyxa</taxon>
    </lineage>
</organism>
<dbReference type="Gene3D" id="2.120.10.80">
    <property type="entry name" value="Kelch-type beta propeller"/>
    <property type="match status" value="2"/>
</dbReference>
<reference evidence="1 2" key="1">
    <citation type="journal article" date="2013" name="Curr. Biol.">
        <title>The Genome of the Foraminiferan Reticulomyxa filosa.</title>
        <authorList>
            <person name="Glockner G."/>
            <person name="Hulsmann N."/>
            <person name="Schleicher M."/>
            <person name="Noegel A.A."/>
            <person name="Eichinger L."/>
            <person name="Gallinger C."/>
            <person name="Pawlowski J."/>
            <person name="Sierra R."/>
            <person name="Euteneuer U."/>
            <person name="Pillet L."/>
            <person name="Moustafa A."/>
            <person name="Platzer M."/>
            <person name="Groth M."/>
            <person name="Szafranski K."/>
            <person name="Schliwa M."/>
        </authorList>
    </citation>
    <scope>NUCLEOTIDE SEQUENCE [LARGE SCALE GENOMIC DNA]</scope>
</reference>
<dbReference type="InterPro" id="IPR015915">
    <property type="entry name" value="Kelch-typ_b-propeller"/>
</dbReference>
<comment type="caution">
    <text evidence="1">The sequence shown here is derived from an EMBL/GenBank/DDBJ whole genome shotgun (WGS) entry which is preliminary data.</text>
</comment>